<gene>
    <name evidence="5" type="ORF">GCM10011323_25620</name>
</gene>
<feature type="domain" description="Blue (type 1) copper" evidence="4">
    <location>
        <begin position="33"/>
        <end position="110"/>
    </location>
</feature>
<dbReference type="Gene3D" id="2.60.40.420">
    <property type="entry name" value="Cupredoxins - blue copper proteins"/>
    <property type="match status" value="1"/>
</dbReference>
<name>A0ABQ1W954_9BACT</name>
<dbReference type="InterPro" id="IPR000923">
    <property type="entry name" value="BlueCu_1"/>
</dbReference>
<keyword evidence="2" id="KW-0186">Copper</keyword>
<feature type="signal peptide" evidence="3">
    <location>
        <begin position="1"/>
        <end position="23"/>
    </location>
</feature>
<dbReference type="Pfam" id="PF00127">
    <property type="entry name" value="Copper-bind"/>
    <property type="match status" value="1"/>
</dbReference>
<accession>A0ABQ1W954</accession>
<keyword evidence="1" id="KW-0479">Metal-binding</keyword>
<dbReference type="Proteomes" id="UP000634043">
    <property type="component" value="Unassembled WGS sequence"/>
</dbReference>
<dbReference type="SUPFAM" id="SSF49503">
    <property type="entry name" value="Cupredoxins"/>
    <property type="match status" value="1"/>
</dbReference>
<comment type="caution">
    <text evidence="5">The sequence shown here is derived from an EMBL/GenBank/DDBJ whole genome shotgun (WGS) entry which is preliminary data.</text>
</comment>
<evidence type="ECO:0000313" key="5">
    <source>
        <dbReference type="EMBL" id="GGG20434.1"/>
    </source>
</evidence>
<reference evidence="6" key="1">
    <citation type="journal article" date="2019" name="Int. J. Syst. Evol. Microbiol.">
        <title>The Global Catalogue of Microorganisms (GCM) 10K type strain sequencing project: providing services to taxonomists for standard genome sequencing and annotation.</title>
        <authorList>
            <consortium name="The Broad Institute Genomics Platform"/>
            <consortium name="The Broad Institute Genome Sequencing Center for Infectious Disease"/>
            <person name="Wu L."/>
            <person name="Ma J."/>
        </authorList>
    </citation>
    <scope>NUCLEOTIDE SEQUENCE [LARGE SCALE GENOMIC DNA]</scope>
    <source>
        <strain evidence="6">CGMCC 1.12749</strain>
    </source>
</reference>
<dbReference type="EMBL" id="BMFP01000005">
    <property type="protein sequence ID" value="GGG20434.1"/>
    <property type="molecule type" value="Genomic_DNA"/>
</dbReference>
<evidence type="ECO:0000259" key="4">
    <source>
        <dbReference type="Pfam" id="PF00127"/>
    </source>
</evidence>
<keyword evidence="3" id="KW-0732">Signal</keyword>
<dbReference type="InterPro" id="IPR052721">
    <property type="entry name" value="ET_Amicyanin"/>
</dbReference>
<proteinExistence type="predicted"/>
<dbReference type="InterPro" id="IPR008972">
    <property type="entry name" value="Cupredoxin"/>
</dbReference>
<sequence length="110" mass="12163">MFMSMHKVLFPCALLLLTGFSTLQERPASKTHRVEIVQMKFSPSSLSVRPGDTVLFVNLDMVTHDVTEASGKSWKSPPLAAKGSWKKVAKTSASYYCSFHPVMKGTITVK</sequence>
<organism evidence="5 6">
    <name type="scientific">Pontibacter amylolyticus</name>
    <dbReference type="NCBI Taxonomy" id="1424080"/>
    <lineage>
        <taxon>Bacteria</taxon>
        <taxon>Pseudomonadati</taxon>
        <taxon>Bacteroidota</taxon>
        <taxon>Cytophagia</taxon>
        <taxon>Cytophagales</taxon>
        <taxon>Hymenobacteraceae</taxon>
        <taxon>Pontibacter</taxon>
    </lineage>
</organism>
<dbReference type="PANTHER" id="PTHR36507">
    <property type="entry name" value="BLL1555 PROTEIN"/>
    <property type="match status" value="1"/>
</dbReference>
<protein>
    <recommendedName>
        <fullName evidence="4">Blue (type 1) copper domain-containing protein</fullName>
    </recommendedName>
</protein>
<dbReference type="PANTHER" id="PTHR36507:SF1">
    <property type="entry name" value="BLL1555 PROTEIN"/>
    <property type="match status" value="1"/>
</dbReference>
<feature type="chain" id="PRO_5046297906" description="Blue (type 1) copper domain-containing protein" evidence="3">
    <location>
        <begin position="24"/>
        <end position="110"/>
    </location>
</feature>
<evidence type="ECO:0000256" key="3">
    <source>
        <dbReference type="SAM" id="SignalP"/>
    </source>
</evidence>
<evidence type="ECO:0000256" key="1">
    <source>
        <dbReference type="ARBA" id="ARBA00022723"/>
    </source>
</evidence>
<evidence type="ECO:0000313" key="6">
    <source>
        <dbReference type="Proteomes" id="UP000634043"/>
    </source>
</evidence>
<evidence type="ECO:0000256" key="2">
    <source>
        <dbReference type="ARBA" id="ARBA00023008"/>
    </source>
</evidence>
<keyword evidence="6" id="KW-1185">Reference proteome</keyword>